<comment type="caution">
    <text evidence="1">The sequence shown here is derived from an EMBL/GenBank/DDBJ whole genome shotgun (WGS) entry which is preliminary data.</text>
</comment>
<proteinExistence type="predicted"/>
<keyword evidence="2" id="KW-1185">Reference proteome</keyword>
<sequence>MKYKVTNPTKKKTIIFLNGAGVGPWMWKYQLDNLTQYKMITFDYKGHGDNSHNDFISMSDVIKDINFIIENEVKNNEPVYLIGHSLGAQIALKAFNELPIDKAIIISALNKPMKKMLSFINPIVKCSIPFIKYKWYARLNAKQLNIKNEFFEEYYNTSKVMNYKTLKNIFNENMTFRNSYQLDDRILVVVGEKEKRLMLESAKDLCENPIIIKDAAHDIPYNHYNIINKIIEDFL</sequence>
<accession>A0ACB5UM44</accession>
<name>A0ACB5UM44_9FIRM</name>
<keyword evidence="1" id="KW-0378">Hydrolase</keyword>
<dbReference type="Proteomes" id="UP001374599">
    <property type="component" value="Unassembled WGS sequence"/>
</dbReference>
<evidence type="ECO:0000313" key="2">
    <source>
        <dbReference type="Proteomes" id="UP001374599"/>
    </source>
</evidence>
<reference evidence="1" key="1">
    <citation type="submission" date="2023-09" db="EMBL/GenBank/DDBJ databases">
        <title>Vallitalea sediminicola and Vallitalea maricola sp. nov., anaerobic bacteria isolated from marine sediment.</title>
        <authorList>
            <person name="Hirano S."/>
            <person name="Maeda A."/>
            <person name="Terahara T."/>
            <person name="Mori K."/>
            <person name="Hamada M."/>
            <person name="Matsumoto R."/>
            <person name="Kobayashi T."/>
        </authorList>
    </citation>
    <scope>NUCLEOTIDE SEQUENCE</scope>
    <source>
        <strain evidence="1">AN17-2</strain>
    </source>
</reference>
<organism evidence="1 2">
    <name type="scientific">Vallitalea maricola</name>
    <dbReference type="NCBI Taxonomy" id="3074433"/>
    <lineage>
        <taxon>Bacteria</taxon>
        <taxon>Bacillati</taxon>
        <taxon>Bacillota</taxon>
        <taxon>Clostridia</taxon>
        <taxon>Lachnospirales</taxon>
        <taxon>Vallitaleaceae</taxon>
        <taxon>Vallitalea</taxon>
    </lineage>
</organism>
<evidence type="ECO:0000313" key="1">
    <source>
        <dbReference type="EMBL" id="GMQ63697.1"/>
    </source>
</evidence>
<gene>
    <name evidence="1" type="ORF">AN2V17_29310</name>
</gene>
<dbReference type="EMBL" id="BTPU01000050">
    <property type="protein sequence ID" value="GMQ63697.1"/>
    <property type="molecule type" value="Genomic_DNA"/>
</dbReference>
<protein>
    <submittedName>
        <fullName evidence="1">Alpha/beta hydrolase</fullName>
    </submittedName>
</protein>